<sequence length="146" mass="16779">MERAQALPIHHKEEMKMGFFSWTTSDTERSISNMYSTKGALPVYLLCPDGTKIHEQCYEGYGVFGGSDAYALLARWNAPNECNGDDDHDRLVGINLQCHRKSEVKFPLKFVEDGSLNYDEVDESEDCPMQGFFYEDEDEGEDEWEE</sequence>
<evidence type="ECO:0000313" key="2">
    <source>
        <dbReference type="Proteomes" id="UP000007887"/>
    </source>
</evidence>
<organism evidence="1 2">
    <name type="scientific">Selenomonas ruminantium subsp. lactilytica (strain NBRC 103574 / TAM6421)</name>
    <dbReference type="NCBI Taxonomy" id="927704"/>
    <lineage>
        <taxon>Bacteria</taxon>
        <taxon>Bacillati</taxon>
        <taxon>Bacillota</taxon>
        <taxon>Negativicutes</taxon>
        <taxon>Selenomonadales</taxon>
        <taxon>Selenomonadaceae</taxon>
        <taxon>Selenomonas</taxon>
    </lineage>
</organism>
<evidence type="ECO:0000313" key="1">
    <source>
        <dbReference type="EMBL" id="BAL83502.1"/>
    </source>
</evidence>
<dbReference type="EMBL" id="AP012292">
    <property type="protein sequence ID" value="BAL83502.1"/>
    <property type="molecule type" value="Genomic_DNA"/>
</dbReference>
<dbReference type="AlphaFoldDB" id="I0GRW5"/>
<dbReference type="KEGG" id="sri:SELR_17940"/>
<gene>
    <name evidence="1" type="ordered locus">SELR_17940</name>
</gene>
<name>I0GRW5_SELRL</name>
<dbReference type="HOGENOM" id="CLU_165943_0_0_9"/>
<dbReference type="PATRIC" id="fig|927704.6.peg.1858"/>
<accession>I0GRW5</accession>
<protein>
    <submittedName>
        <fullName evidence="1">Uncharacterized protein</fullName>
    </submittedName>
</protein>
<reference evidence="1 2" key="1">
    <citation type="submission" date="2011-10" db="EMBL/GenBank/DDBJ databases">
        <title>Whole genome sequence of Selenomonas ruminantium subsp. lactilytica TAM6421.</title>
        <authorList>
            <person name="Oguchi A."/>
            <person name="Ankai A."/>
            <person name="Kaneko J."/>
            <person name="Yamada-Narita S."/>
            <person name="Fukui S."/>
            <person name="Takahashi M."/>
            <person name="Onodera T."/>
            <person name="Kojima S."/>
            <person name="Fushimi T."/>
            <person name="Abe N."/>
            <person name="Kamio Y."/>
            <person name="Yamazaki S."/>
            <person name="Fujita N."/>
        </authorList>
    </citation>
    <scope>NUCLEOTIDE SEQUENCE [LARGE SCALE GENOMIC DNA]</scope>
    <source>
        <strain evidence="2">NBRC 103574 / TAM6421</strain>
    </source>
</reference>
<dbReference type="Proteomes" id="UP000007887">
    <property type="component" value="Chromosome"/>
</dbReference>
<proteinExistence type="predicted"/>